<evidence type="ECO:0000256" key="1">
    <source>
        <dbReference type="ARBA" id="ARBA00004448"/>
    </source>
</evidence>
<dbReference type="EMBL" id="VLTM01000010">
    <property type="protein sequence ID" value="KAA0166007.1"/>
    <property type="molecule type" value="Genomic_DNA"/>
</dbReference>
<dbReference type="InterPro" id="IPR018108">
    <property type="entry name" value="MCP_transmembrane"/>
</dbReference>
<dbReference type="Proteomes" id="UP000325113">
    <property type="component" value="Unassembled WGS sequence"/>
</dbReference>
<gene>
    <name evidence="14" type="ORF">FNF27_03703</name>
    <name evidence="13" type="ORF">FNF28_01823</name>
    <name evidence="12" type="ORF">FNF31_01620</name>
</gene>
<dbReference type="EMBL" id="VLTO01000019">
    <property type="protein sequence ID" value="KAA0174807.1"/>
    <property type="molecule type" value="Genomic_DNA"/>
</dbReference>
<dbReference type="Proteomes" id="UP000324907">
    <property type="component" value="Unassembled WGS sequence"/>
</dbReference>
<evidence type="ECO:0000256" key="7">
    <source>
        <dbReference type="ARBA" id="ARBA00022989"/>
    </source>
</evidence>
<dbReference type="PANTHER" id="PTHR45618">
    <property type="entry name" value="MITOCHONDRIAL DICARBOXYLATE CARRIER-RELATED"/>
    <property type="match status" value="1"/>
</dbReference>
<name>A0A5A8DWR6_CAFRO</name>
<dbReference type="InterPro" id="IPR050391">
    <property type="entry name" value="Mito_Metabolite_Transporter"/>
</dbReference>
<keyword evidence="4 10" id="KW-0812">Transmembrane</keyword>
<evidence type="ECO:0000256" key="9">
    <source>
        <dbReference type="ARBA" id="ARBA00023136"/>
    </source>
</evidence>
<dbReference type="Gene3D" id="1.50.40.10">
    <property type="entry name" value="Mitochondrial carrier domain"/>
    <property type="match status" value="1"/>
</dbReference>
<evidence type="ECO:0000313" key="16">
    <source>
        <dbReference type="Proteomes" id="UP000324907"/>
    </source>
</evidence>
<dbReference type="SUPFAM" id="SSF103506">
    <property type="entry name" value="Mitochondrial carrier"/>
    <property type="match status" value="1"/>
</dbReference>
<dbReference type="FunFam" id="1.50.40.10:FF:000009">
    <property type="entry name" value="Mitochondrial 2-oxoglutarate/malate carrier protein"/>
    <property type="match status" value="1"/>
</dbReference>
<dbReference type="OrthoDB" id="756301at2759"/>
<evidence type="ECO:0000313" key="17">
    <source>
        <dbReference type="Proteomes" id="UP000325113"/>
    </source>
</evidence>
<proteinExistence type="inferred from homology"/>
<feature type="repeat" description="Solcar" evidence="10">
    <location>
        <begin position="119"/>
        <end position="210"/>
    </location>
</feature>
<comment type="caution">
    <text evidence="13">The sequence shown here is derived from an EMBL/GenBank/DDBJ whole genome shotgun (WGS) entry which is preliminary data.</text>
</comment>
<comment type="similarity">
    <text evidence="2 11">Belongs to the mitochondrial carrier (TC 2.A.29) family.</text>
</comment>
<evidence type="ECO:0008006" key="18">
    <source>
        <dbReference type="Google" id="ProtNLM"/>
    </source>
</evidence>
<dbReference type="Proteomes" id="UP000322899">
    <property type="component" value="Unassembled WGS sequence"/>
</dbReference>
<evidence type="ECO:0000256" key="11">
    <source>
        <dbReference type="RuleBase" id="RU000488"/>
    </source>
</evidence>
<evidence type="ECO:0000256" key="2">
    <source>
        <dbReference type="ARBA" id="ARBA00006375"/>
    </source>
</evidence>
<feature type="repeat" description="Solcar" evidence="10">
    <location>
        <begin position="18"/>
        <end position="108"/>
    </location>
</feature>
<comment type="subcellular location">
    <subcellularLocation>
        <location evidence="1">Mitochondrion inner membrane</location>
        <topology evidence="1">Multi-pass membrane protein</topology>
    </subcellularLocation>
</comment>
<protein>
    <recommendedName>
        <fullName evidence="18">Mitochondrial 2-oxoglutarate/malate carrier protein</fullName>
    </recommendedName>
</protein>
<keyword evidence="6" id="KW-0999">Mitochondrion inner membrane</keyword>
<dbReference type="PROSITE" id="PS50920">
    <property type="entry name" value="SOLCAR"/>
    <property type="match status" value="3"/>
</dbReference>
<keyword evidence="7" id="KW-1133">Transmembrane helix</keyword>
<dbReference type="InterPro" id="IPR023395">
    <property type="entry name" value="MCP_dom_sf"/>
</dbReference>
<dbReference type="EMBL" id="VLTL01000018">
    <property type="protein sequence ID" value="KAA0169886.1"/>
    <property type="molecule type" value="Genomic_DNA"/>
</dbReference>
<reference evidence="15 16" key="1">
    <citation type="submission" date="2019-07" db="EMBL/GenBank/DDBJ databases">
        <title>Genomes of Cafeteria roenbergensis.</title>
        <authorList>
            <person name="Fischer M.G."/>
            <person name="Hackl T."/>
            <person name="Roman M."/>
        </authorList>
    </citation>
    <scope>NUCLEOTIDE SEQUENCE [LARGE SCALE GENOMIC DNA]</scope>
    <source>
        <strain evidence="12 17">Cflag</strain>
        <strain evidence="14 15">E4-10P</strain>
        <strain evidence="13 16">RCC970-E3</strain>
    </source>
</reference>
<evidence type="ECO:0000313" key="13">
    <source>
        <dbReference type="EMBL" id="KAA0169886.1"/>
    </source>
</evidence>
<keyword evidence="9 10" id="KW-0472">Membrane</keyword>
<sequence length="318" mass="33655">MAAKPSPAQPAKSTSGLAQALQPYVTGGSAAITASCVIHPIDLTKVRLQLVGESLAAGATRPSAVAVVSKIVAEEGFAGLYSGLSAAVMRQAVYGTARLGLHREFSNYLKKQRGGEATLPVHLSVAASMSSGAIASLIGNPFDVSLVRMQADTMRPKAERRGYTSVFNALGRIVKDEGIARLWRGCLPNVLRAMAMNVGMMASYDQAKGFFNKTVGPGVTANLLSAGAAGFMCAFLSLPFDLIKTRLQSMRIDPATGKMPYTGVLDCAAQVARKEGPLAFWTGFGAFYGRSAPHAMIILLTMEQFNTMYSSVFNTTTR</sequence>
<dbReference type="Pfam" id="PF00153">
    <property type="entry name" value="Mito_carr"/>
    <property type="match status" value="3"/>
</dbReference>
<keyword evidence="8" id="KW-0496">Mitochondrion</keyword>
<evidence type="ECO:0000256" key="4">
    <source>
        <dbReference type="ARBA" id="ARBA00022692"/>
    </source>
</evidence>
<evidence type="ECO:0000256" key="3">
    <source>
        <dbReference type="ARBA" id="ARBA00022448"/>
    </source>
</evidence>
<evidence type="ECO:0000313" key="15">
    <source>
        <dbReference type="Proteomes" id="UP000322899"/>
    </source>
</evidence>
<keyword evidence="5" id="KW-0677">Repeat</keyword>
<evidence type="ECO:0000256" key="5">
    <source>
        <dbReference type="ARBA" id="ARBA00022737"/>
    </source>
</evidence>
<evidence type="ECO:0000313" key="14">
    <source>
        <dbReference type="EMBL" id="KAA0174807.1"/>
    </source>
</evidence>
<dbReference type="AlphaFoldDB" id="A0A5A8DWR6"/>
<keyword evidence="3 11" id="KW-0813">Transport</keyword>
<evidence type="ECO:0000256" key="10">
    <source>
        <dbReference type="PROSITE-ProRule" id="PRU00282"/>
    </source>
</evidence>
<evidence type="ECO:0000256" key="6">
    <source>
        <dbReference type="ARBA" id="ARBA00022792"/>
    </source>
</evidence>
<evidence type="ECO:0000313" key="12">
    <source>
        <dbReference type="EMBL" id="KAA0166007.1"/>
    </source>
</evidence>
<dbReference type="GO" id="GO:0005743">
    <property type="term" value="C:mitochondrial inner membrane"/>
    <property type="evidence" value="ECO:0007669"/>
    <property type="project" value="UniProtKB-SubCell"/>
</dbReference>
<evidence type="ECO:0000256" key="8">
    <source>
        <dbReference type="ARBA" id="ARBA00023128"/>
    </source>
</evidence>
<organism evidence="13 16">
    <name type="scientific">Cafeteria roenbergensis</name>
    <name type="common">Marine flagellate</name>
    <dbReference type="NCBI Taxonomy" id="33653"/>
    <lineage>
        <taxon>Eukaryota</taxon>
        <taxon>Sar</taxon>
        <taxon>Stramenopiles</taxon>
        <taxon>Bigyra</taxon>
        <taxon>Opalozoa</taxon>
        <taxon>Bicosoecida</taxon>
        <taxon>Cafeteriaceae</taxon>
        <taxon>Cafeteria</taxon>
    </lineage>
</organism>
<feature type="repeat" description="Solcar" evidence="10">
    <location>
        <begin position="217"/>
        <end position="308"/>
    </location>
</feature>
<accession>A0A5A8DWR6</accession>